<dbReference type="InterPro" id="IPR001005">
    <property type="entry name" value="SANT/Myb"/>
</dbReference>
<name>A0A8S5U8E8_9CAUD</name>
<feature type="domain" description="Myb-like" evidence="2">
    <location>
        <begin position="228"/>
        <end position="268"/>
    </location>
</feature>
<evidence type="ECO:0000259" key="2">
    <source>
        <dbReference type="PROSITE" id="PS50090"/>
    </source>
</evidence>
<dbReference type="Pfam" id="PF13921">
    <property type="entry name" value="Myb_DNA-bind_6"/>
    <property type="match status" value="1"/>
</dbReference>
<accession>A0A8S5U8E8</accession>
<dbReference type="InterPro" id="IPR009057">
    <property type="entry name" value="Homeodomain-like_sf"/>
</dbReference>
<feature type="region of interest" description="Disordered" evidence="1">
    <location>
        <begin position="1"/>
        <end position="27"/>
    </location>
</feature>
<organism evidence="3">
    <name type="scientific">Myoviridae sp. ctp7F23</name>
    <dbReference type="NCBI Taxonomy" id="2825174"/>
    <lineage>
        <taxon>Viruses</taxon>
        <taxon>Duplodnaviria</taxon>
        <taxon>Heunggongvirae</taxon>
        <taxon>Uroviricota</taxon>
        <taxon>Caudoviricetes</taxon>
    </lineage>
</organism>
<evidence type="ECO:0000313" key="3">
    <source>
        <dbReference type="EMBL" id="DAF90761.1"/>
    </source>
</evidence>
<dbReference type="PROSITE" id="PS50090">
    <property type="entry name" value="MYB_LIKE"/>
    <property type="match status" value="1"/>
</dbReference>
<reference evidence="3" key="1">
    <citation type="journal article" date="2021" name="Proc. Natl. Acad. Sci. U.S.A.">
        <title>A Catalog of Tens of Thousands of Viruses from Human Metagenomes Reveals Hidden Associations with Chronic Diseases.</title>
        <authorList>
            <person name="Tisza M.J."/>
            <person name="Buck C.B."/>
        </authorList>
    </citation>
    <scope>NUCLEOTIDE SEQUENCE</scope>
    <source>
        <strain evidence="3">Ctp7F23</strain>
    </source>
</reference>
<proteinExistence type="predicted"/>
<dbReference type="EMBL" id="BK016037">
    <property type="protein sequence ID" value="DAF90761.1"/>
    <property type="molecule type" value="Genomic_DNA"/>
</dbReference>
<protein>
    <submittedName>
        <fullName evidence="3">Myb-like DNA-binding domain</fullName>
    </submittedName>
</protein>
<keyword evidence="3" id="KW-0238">DNA-binding</keyword>
<dbReference type="GO" id="GO:0003677">
    <property type="term" value="F:DNA binding"/>
    <property type="evidence" value="ECO:0007669"/>
    <property type="project" value="UniProtKB-KW"/>
</dbReference>
<evidence type="ECO:0000256" key="1">
    <source>
        <dbReference type="SAM" id="MobiDB-lite"/>
    </source>
</evidence>
<dbReference type="SUPFAM" id="SSF46689">
    <property type="entry name" value="Homeodomain-like"/>
    <property type="match status" value="1"/>
</dbReference>
<sequence>MKTAEKPRAESKMGRKPKPAPRAAKAWTPEEDAFLQDKWGTLSIPIIAKQLGRSVGAINNRRYRLGCGAHLENDHRVSLNQLIITLYDAKSMGTYVTGRLLREGLPVHWHRVNHCRFQVVDLEEFWKWAEDHKDLMDFSRFEEYSLGKEPAWVKVKRRADFEKLQSQGAHNEIWTTTIDQKLKRMLSQHKYTYRDLSKELSRSEGAIKRRILDLGLKERPVRNKTRMWTEEEVETLCEMAEKGYDWGQIADKLGRTALATRGKYERLLNPSYMKRYYRGSAPMDYQGIHNIKPSEVLARHKVMQGVEFTEAPPPMRNIIAKLMRLNNIERG</sequence>
<feature type="compositionally biased region" description="Basic and acidic residues" evidence="1">
    <location>
        <begin position="1"/>
        <end position="13"/>
    </location>
</feature>